<dbReference type="RefSeq" id="WP_184161688.1">
    <property type="nucleotide sequence ID" value="NZ_JACHLN010000001.1"/>
</dbReference>
<organism evidence="2 3">
    <name type="scientific">Sphingomonas kyeonggiensis</name>
    <dbReference type="NCBI Taxonomy" id="1268553"/>
    <lineage>
        <taxon>Bacteria</taxon>
        <taxon>Pseudomonadati</taxon>
        <taxon>Pseudomonadota</taxon>
        <taxon>Alphaproteobacteria</taxon>
        <taxon>Sphingomonadales</taxon>
        <taxon>Sphingomonadaceae</taxon>
        <taxon>Sphingomonas</taxon>
    </lineage>
</organism>
<keyword evidence="1" id="KW-0812">Transmembrane</keyword>
<evidence type="ECO:0000256" key="1">
    <source>
        <dbReference type="SAM" id="Phobius"/>
    </source>
</evidence>
<evidence type="ECO:0000313" key="3">
    <source>
        <dbReference type="Proteomes" id="UP000575241"/>
    </source>
</evidence>
<protein>
    <submittedName>
        <fullName evidence="2">Uncharacterized protein</fullName>
    </submittedName>
</protein>
<reference evidence="2 3" key="1">
    <citation type="submission" date="2020-08" db="EMBL/GenBank/DDBJ databases">
        <title>Functional genomics of gut bacteria from endangered species of beetles.</title>
        <authorList>
            <person name="Carlos-Shanley C."/>
        </authorList>
    </citation>
    <scope>NUCLEOTIDE SEQUENCE [LARGE SCALE GENOMIC DNA]</scope>
    <source>
        <strain evidence="2 3">S00224</strain>
    </source>
</reference>
<name>A0A7W7NPP0_9SPHN</name>
<dbReference type="AlphaFoldDB" id="A0A7W7NPP0"/>
<dbReference type="Proteomes" id="UP000575241">
    <property type="component" value="Unassembled WGS sequence"/>
</dbReference>
<keyword evidence="1" id="KW-1133">Transmembrane helix</keyword>
<proteinExistence type="predicted"/>
<comment type="caution">
    <text evidence="2">The sequence shown here is derived from an EMBL/GenBank/DDBJ whole genome shotgun (WGS) entry which is preliminary data.</text>
</comment>
<accession>A0A7W7NPP0</accession>
<dbReference type="EMBL" id="JACHLN010000001">
    <property type="protein sequence ID" value="MBB4837320.1"/>
    <property type="molecule type" value="Genomic_DNA"/>
</dbReference>
<keyword evidence="1" id="KW-0472">Membrane</keyword>
<feature type="transmembrane region" description="Helical" evidence="1">
    <location>
        <begin position="6"/>
        <end position="27"/>
    </location>
</feature>
<gene>
    <name evidence="2" type="ORF">HNP52_000371</name>
</gene>
<keyword evidence="3" id="KW-1185">Reference proteome</keyword>
<evidence type="ECO:0000313" key="2">
    <source>
        <dbReference type="EMBL" id="MBB4837320.1"/>
    </source>
</evidence>
<sequence>MSTRTFLYALWCLGVAALFVLSGIFAWSPFAEGGRAHGYSRISGPTHK</sequence>